<sequence>MRAAFSTVLLVVYYIHPPAPHSHPSISALPLLPMSSPGGSVDDGAAAAAVCCMCGDHGMPQELFKCRLCRLRMQHRYCSELYPRAATYRQCNWCLREDGGGGSPARQTAAAAKKRTLTWSEADDSDENKRSRSSTSGGCSRSAFCTEPDKPVKKPPKARHERAVLPMREMETPAKDRKLRAAAEPEKGRFRVKVRRYKLLAEVISC</sequence>
<proteinExistence type="predicted"/>
<organism evidence="1 2">
    <name type="scientific">Avena sativa</name>
    <name type="common">Oat</name>
    <dbReference type="NCBI Taxonomy" id="4498"/>
    <lineage>
        <taxon>Eukaryota</taxon>
        <taxon>Viridiplantae</taxon>
        <taxon>Streptophyta</taxon>
        <taxon>Embryophyta</taxon>
        <taxon>Tracheophyta</taxon>
        <taxon>Spermatophyta</taxon>
        <taxon>Magnoliopsida</taxon>
        <taxon>Liliopsida</taxon>
        <taxon>Poales</taxon>
        <taxon>Poaceae</taxon>
        <taxon>BOP clade</taxon>
        <taxon>Pooideae</taxon>
        <taxon>Poodae</taxon>
        <taxon>Poeae</taxon>
        <taxon>Poeae Chloroplast Group 1 (Aveneae type)</taxon>
        <taxon>Aveninae</taxon>
        <taxon>Avena</taxon>
    </lineage>
</organism>
<keyword evidence="2" id="KW-1185">Reference proteome</keyword>
<evidence type="ECO:0000313" key="2">
    <source>
        <dbReference type="Proteomes" id="UP001732700"/>
    </source>
</evidence>
<dbReference type="EnsemblPlants" id="AVESA.00010b.r2.UnG1405330.1">
    <property type="protein sequence ID" value="AVESA.00010b.r2.UnG1405330.1.CDS"/>
    <property type="gene ID" value="AVESA.00010b.r2.UnG1405330"/>
</dbReference>
<dbReference type="Proteomes" id="UP001732700">
    <property type="component" value="Unassembled WGS sequence"/>
</dbReference>
<accession>A0ACD6AL23</accession>
<reference evidence="1" key="1">
    <citation type="submission" date="2025-09" db="UniProtKB">
        <authorList>
            <consortium name="EnsemblPlants"/>
        </authorList>
    </citation>
    <scope>IDENTIFICATION</scope>
</reference>
<evidence type="ECO:0000313" key="1">
    <source>
        <dbReference type="EnsemblPlants" id="AVESA.00010b.r2.UnG1405330.1.CDS"/>
    </source>
</evidence>
<protein>
    <submittedName>
        <fullName evidence="1">Uncharacterized protein</fullName>
    </submittedName>
</protein>
<name>A0ACD6AL23_AVESA</name>